<reference evidence="6" key="2">
    <citation type="submission" date="2022-06" db="UniProtKB">
        <authorList>
            <consortium name="EnsemblMetazoa"/>
        </authorList>
    </citation>
    <scope>IDENTIFICATION</scope>
</reference>
<accession>A0A8R2JX95</accession>
<dbReference type="SUPFAM" id="SSF103473">
    <property type="entry name" value="MFS general substrate transporter"/>
    <property type="match status" value="1"/>
</dbReference>
<dbReference type="OrthoDB" id="430300at2759"/>
<reference evidence="7" key="1">
    <citation type="submission" date="2010-06" db="EMBL/GenBank/DDBJ databases">
        <authorList>
            <person name="Jiang H."/>
            <person name="Abraham K."/>
            <person name="Ali S."/>
            <person name="Alsbrooks S.L."/>
            <person name="Anim B.N."/>
            <person name="Anosike U.S."/>
            <person name="Attaway T."/>
            <person name="Bandaranaike D.P."/>
            <person name="Battles P.K."/>
            <person name="Bell S.N."/>
            <person name="Bell A.V."/>
            <person name="Beltran B."/>
            <person name="Bickham C."/>
            <person name="Bustamante Y."/>
            <person name="Caleb T."/>
            <person name="Canada A."/>
            <person name="Cardenas V."/>
            <person name="Carter K."/>
            <person name="Chacko J."/>
            <person name="Chandrabose M.N."/>
            <person name="Chavez D."/>
            <person name="Chavez A."/>
            <person name="Chen L."/>
            <person name="Chu H.-S."/>
            <person name="Claassen K.J."/>
            <person name="Cockrell R."/>
            <person name="Collins M."/>
            <person name="Cooper J.A."/>
            <person name="Cree A."/>
            <person name="Curry S.M."/>
            <person name="Da Y."/>
            <person name="Dao M.D."/>
            <person name="Das B."/>
            <person name="Davila M.-L."/>
            <person name="Davy-Carroll L."/>
            <person name="Denson S."/>
            <person name="Dinh H."/>
            <person name="Ebong V.E."/>
            <person name="Edwards J.R."/>
            <person name="Egan A."/>
            <person name="El-Daye J."/>
            <person name="Escobedo L."/>
            <person name="Fernandez S."/>
            <person name="Fernando P.R."/>
            <person name="Flagg N."/>
            <person name="Forbes L.D."/>
            <person name="Fowler R.G."/>
            <person name="Fu Q."/>
            <person name="Gabisi R.A."/>
            <person name="Ganer J."/>
            <person name="Garbino Pronczuk A."/>
            <person name="Garcia R.M."/>
            <person name="Garner T."/>
            <person name="Garrett T.E."/>
            <person name="Gonzalez D.A."/>
            <person name="Hamid H."/>
            <person name="Hawkins E.S."/>
            <person name="Hirani K."/>
            <person name="Hogues M.E."/>
            <person name="Hollins B."/>
            <person name="Hsiao C.-H."/>
            <person name="Jabil R."/>
            <person name="James M.L."/>
            <person name="Jhangiani S.N."/>
            <person name="Johnson B."/>
            <person name="Johnson Q."/>
            <person name="Joshi V."/>
            <person name="Kalu J.B."/>
            <person name="Kam C."/>
            <person name="Kashfia A."/>
            <person name="Keebler J."/>
            <person name="Kisamo H."/>
            <person name="Kovar C.L."/>
            <person name="Lago L.A."/>
            <person name="Lai C.-Y."/>
            <person name="Laidlaw J."/>
            <person name="Lara F."/>
            <person name="Le T.-K."/>
            <person name="Lee S.L."/>
            <person name="Legall F.H."/>
            <person name="Lemon S.J."/>
            <person name="Lewis L.R."/>
            <person name="Li B."/>
            <person name="Liu Y."/>
            <person name="Liu Y.-S."/>
            <person name="Lopez J."/>
            <person name="Lozado R.J."/>
            <person name="Lu J."/>
            <person name="Madu R.C."/>
            <person name="Maheshwari M."/>
            <person name="Maheshwari R."/>
            <person name="Malloy K."/>
            <person name="Martinez E."/>
            <person name="Mathew T."/>
            <person name="Mercado I.C."/>
            <person name="Mercado C."/>
            <person name="Meyer B."/>
            <person name="Montgomery K."/>
            <person name="Morgan M.B."/>
            <person name="Munidasa M."/>
            <person name="Nazareth L.V."/>
            <person name="Nelson J."/>
            <person name="Ng B.M."/>
            <person name="Nguyen N.B."/>
            <person name="Nguyen P.Q."/>
            <person name="Nguyen T."/>
            <person name="Obregon M."/>
            <person name="Okwuonu G.O."/>
            <person name="Onwere C.G."/>
            <person name="Orozco G."/>
            <person name="Parra A."/>
            <person name="Patel S."/>
            <person name="Patil S."/>
            <person name="Perez A."/>
            <person name="Perez Y."/>
            <person name="Pham C."/>
            <person name="Primus E.L."/>
            <person name="Pu L.-L."/>
            <person name="Puazo M."/>
            <person name="Qin X."/>
            <person name="Quiroz J.B."/>
            <person name="Reese J."/>
            <person name="Richards S."/>
            <person name="Rives C.M."/>
            <person name="Robberts R."/>
            <person name="Ruiz S.J."/>
            <person name="Ruiz M.J."/>
            <person name="Santibanez J."/>
            <person name="Schneider B.W."/>
            <person name="Sisson I."/>
            <person name="Smith M."/>
            <person name="Sodergren E."/>
            <person name="Song X.-Z."/>
            <person name="Song B.B."/>
            <person name="Summersgill H."/>
            <person name="Thelus R."/>
            <person name="Thornton R.D."/>
            <person name="Trejos Z.Y."/>
            <person name="Usmani K."/>
            <person name="Vattathil S."/>
            <person name="Villasana D."/>
            <person name="Walker D.L."/>
            <person name="Wang S."/>
            <person name="Wang K."/>
            <person name="White C.S."/>
            <person name="Williams A.C."/>
            <person name="Williamson J."/>
            <person name="Wilson K."/>
            <person name="Woghiren I.O."/>
            <person name="Woodworth J.R."/>
            <person name="Worley K.C."/>
            <person name="Wright R.A."/>
            <person name="Wu W."/>
            <person name="Young L."/>
            <person name="Zhang L."/>
            <person name="Zhang J."/>
            <person name="Zhu Y."/>
            <person name="Muzny D.M."/>
            <person name="Weinstock G."/>
            <person name="Gibbs R.A."/>
        </authorList>
    </citation>
    <scope>NUCLEOTIDE SEQUENCE [LARGE SCALE GENOMIC DNA]</scope>
    <source>
        <strain evidence="7">LSR1</strain>
    </source>
</reference>
<dbReference type="InterPro" id="IPR011701">
    <property type="entry name" value="MFS"/>
</dbReference>
<dbReference type="PANTHER" id="PTHR23507">
    <property type="entry name" value="ZGC:174356"/>
    <property type="match status" value="1"/>
</dbReference>
<dbReference type="GO" id="GO:0016020">
    <property type="term" value="C:membrane"/>
    <property type="evidence" value="ECO:0007669"/>
    <property type="project" value="UniProtKB-SubCell"/>
</dbReference>
<dbReference type="Pfam" id="PF07690">
    <property type="entry name" value="MFS_1"/>
    <property type="match status" value="1"/>
</dbReference>
<evidence type="ECO:0000256" key="2">
    <source>
        <dbReference type="ARBA" id="ARBA00022692"/>
    </source>
</evidence>
<feature type="transmembrane region" description="Helical" evidence="5">
    <location>
        <begin position="389"/>
        <end position="411"/>
    </location>
</feature>
<dbReference type="Gene3D" id="1.20.1250.20">
    <property type="entry name" value="MFS general substrate transporter like domains"/>
    <property type="match status" value="1"/>
</dbReference>
<comment type="subcellular location">
    <subcellularLocation>
        <location evidence="1">Membrane</location>
        <topology evidence="1">Multi-pass membrane protein</topology>
    </subcellularLocation>
</comment>
<evidence type="ECO:0000256" key="1">
    <source>
        <dbReference type="ARBA" id="ARBA00004141"/>
    </source>
</evidence>
<feature type="transmembrane region" description="Helical" evidence="5">
    <location>
        <begin position="299"/>
        <end position="321"/>
    </location>
</feature>
<feature type="transmembrane region" description="Helical" evidence="5">
    <location>
        <begin position="137"/>
        <end position="164"/>
    </location>
</feature>
<sequence length="499" mass="56026">MDDSEPSDCVEIKNRKSGLTLEPIMMLMCLGINANQMVQTNLFEERVCLHSDLGQNKSVNCYNMTAADLEIVQPAVADLQMIKNLIETLVPCITALFLGPWSDVNGRLPLLLTAISGMVISNCMYSAFSTIPSLTPIMFLLCSIPVAVSGGYGALFMAASCYIVDITDCKSRAFRLGVLFAFVSFGSILGSVLSSILYGKSTTYSFCLSSFVSIVGLLYTYIFLKETIVIKKGADTKLFNIKLVKDMWQTVTKQRFGYLRSIIILSAVLLTLNLIVLFGEASFMYMYLQKQFSWTLENYTPFLVYTTLIHATIPVIGLYVLNTKLQLPEMYIGTAFAALGIFEKVGLAYSVHRWQFYAMKTVGYTVYISQSLVRSQLSKSLPSEDICKIFAFLSVIENFGVLLYSPMYTAVYVMTIHDFANCFFFLSAILGMFVFILFGYLQHILQLKDVFLGLCGWMSLTIQLSPYQYLYLIKSVFKVSIKAPLHSLDLYHSYFQEAP</sequence>
<keyword evidence="4 5" id="KW-0472">Membrane</keyword>
<dbReference type="GO" id="GO:0022857">
    <property type="term" value="F:transmembrane transporter activity"/>
    <property type="evidence" value="ECO:0007669"/>
    <property type="project" value="InterPro"/>
</dbReference>
<proteinExistence type="predicted"/>
<evidence type="ECO:0000256" key="4">
    <source>
        <dbReference type="ARBA" id="ARBA00023136"/>
    </source>
</evidence>
<dbReference type="PANTHER" id="PTHR23507:SF39">
    <property type="entry name" value="GH23453P-RELATED"/>
    <property type="match status" value="1"/>
</dbReference>
<name>A0A8R2JX95_ACYPI</name>
<feature type="transmembrane region" description="Helical" evidence="5">
    <location>
        <begin position="451"/>
        <end position="472"/>
    </location>
</feature>
<keyword evidence="3 5" id="KW-1133">Transmembrane helix</keyword>
<evidence type="ECO:0000313" key="6">
    <source>
        <dbReference type="EnsemblMetazoa" id="XP_029348646.1"/>
    </source>
</evidence>
<dbReference type="Proteomes" id="UP000007819">
    <property type="component" value="Chromosome X"/>
</dbReference>
<protein>
    <recommendedName>
        <fullName evidence="8">Proton-coupled folate transporter</fullName>
    </recommendedName>
</protein>
<dbReference type="InterPro" id="IPR036259">
    <property type="entry name" value="MFS_trans_sf"/>
</dbReference>
<evidence type="ECO:0008006" key="8">
    <source>
        <dbReference type="Google" id="ProtNLM"/>
    </source>
</evidence>
<evidence type="ECO:0000256" key="3">
    <source>
        <dbReference type="ARBA" id="ARBA00022989"/>
    </source>
</evidence>
<keyword evidence="2 5" id="KW-0812">Transmembrane</keyword>
<dbReference type="EnsemblMetazoa" id="XM_029492786.1">
    <property type="protein sequence ID" value="XP_029348646.1"/>
    <property type="gene ID" value="LOC100574439"/>
</dbReference>
<feature type="transmembrane region" description="Helical" evidence="5">
    <location>
        <begin position="262"/>
        <end position="287"/>
    </location>
</feature>
<feature type="transmembrane region" description="Helical" evidence="5">
    <location>
        <begin position="330"/>
        <end position="351"/>
    </location>
</feature>
<keyword evidence="7" id="KW-1185">Reference proteome</keyword>
<feature type="transmembrane region" description="Helical" evidence="5">
    <location>
        <begin position="423"/>
        <end position="445"/>
    </location>
</feature>
<feature type="transmembrane region" description="Helical" evidence="5">
    <location>
        <begin position="176"/>
        <end position="197"/>
    </location>
</feature>
<evidence type="ECO:0000256" key="5">
    <source>
        <dbReference type="SAM" id="Phobius"/>
    </source>
</evidence>
<organism evidence="6 7">
    <name type="scientific">Acyrthosiphon pisum</name>
    <name type="common">Pea aphid</name>
    <dbReference type="NCBI Taxonomy" id="7029"/>
    <lineage>
        <taxon>Eukaryota</taxon>
        <taxon>Metazoa</taxon>
        <taxon>Ecdysozoa</taxon>
        <taxon>Arthropoda</taxon>
        <taxon>Hexapoda</taxon>
        <taxon>Insecta</taxon>
        <taxon>Pterygota</taxon>
        <taxon>Neoptera</taxon>
        <taxon>Paraneoptera</taxon>
        <taxon>Hemiptera</taxon>
        <taxon>Sternorrhyncha</taxon>
        <taxon>Aphidomorpha</taxon>
        <taxon>Aphidoidea</taxon>
        <taxon>Aphididae</taxon>
        <taxon>Macrosiphini</taxon>
        <taxon>Acyrthosiphon</taxon>
    </lineage>
</organism>
<feature type="transmembrane region" description="Helical" evidence="5">
    <location>
        <begin position="203"/>
        <end position="224"/>
    </location>
</feature>
<evidence type="ECO:0000313" key="7">
    <source>
        <dbReference type="Proteomes" id="UP000007819"/>
    </source>
</evidence>
<dbReference type="AlphaFoldDB" id="A0A8R2JX95"/>